<gene>
    <name evidence="5" type="ORF">JDN41_13195</name>
</gene>
<dbReference type="AlphaFoldDB" id="A0A8I1GIN8"/>
<evidence type="ECO:0000313" key="6">
    <source>
        <dbReference type="Proteomes" id="UP000623250"/>
    </source>
</evidence>
<evidence type="ECO:0000256" key="3">
    <source>
        <dbReference type="ARBA" id="ARBA00022679"/>
    </source>
</evidence>
<keyword evidence="2" id="KW-0328">Glycosyltransferase</keyword>
<keyword evidence="3 5" id="KW-0808">Transferase</keyword>
<keyword evidence="6" id="KW-1185">Reference proteome</keyword>
<dbReference type="PANTHER" id="PTHR43179:SF12">
    <property type="entry name" value="GALACTOFURANOSYLTRANSFERASE GLFT2"/>
    <property type="match status" value="1"/>
</dbReference>
<evidence type="ECO:0000259" key="4">
    <source>
        <dbReference type="Pfam" id="PF00535"/>
    </source>
</evidence>
<comment type="similarity">
    <text evidence="1">Belongs to the glycosyltransferase 2 family.</text>
</comment>
<dbReference type="Pfam" id="PF00535">
    <property type="entry name" value="Glycos_transf_2"/>
    <property type="match status" value="1"/>
</dbReference>
<dbReference type="CDD" id="cd00761">
    <property type="entry name" value="Glyco_tranf_GTA_type"/>
    <property type="match status" value="1"/>
</dbReference>
<organism evidence="5 6">
    <name type="scientific">Rhodomicrobium udaipurense</name>
    <dbReference type="NCBI Taxonomy" id="1202716"/>
    <lineage>
        <taxon>Bacteria</taxon>
        <taxon>Pseudomonadati</taxon>
        <taxon>Pseudomonadota</taxon>
        <taxon>Alphaproteobacteria</taxon>
        <taxon>Hyphomicrobiales</taxon>
        <taxon>Hyphomicrobiaceae</taxon>
        <taxon>Rhodomicrobium</taxon>
    </lineage>
</organism>
<dbReference type="Gene3D" id="3.90.550.10">
    <property type="entry name" value="Spore Coat Polysaccharide Biosynthesis Protein SpsA, Chain A"/>
    <property type="match status" value="1"/>
</dbReference>
<reference evidence="5 6" key="1">
    <citation type="submission" date="2020-12" db="EMBL/GenBank/DDBJ databases">
        <title>Revised draft genomes of Rhodomicrobium vannielii ATCC 17100 and Rhodomicrobium udaipurense JA643.</title>
        <authorList>
            <person name="Conners E.M."/>
            <person name="Davenport E.J."/>
            <person name="Bose A."/>
        </authorList>
    </citation>
    <scope>NUCLEOTIDE SEQUENCE [LARGE SCALE GENOMIC DNA]</scope>
    <source>
        <strain evidence="5 6">JA643</strain>
    </source>
</reference>
<dbReference type="GO" id="GO:0016757">
    <property type="term" value="F:glycosyltransferase activity"/>
    <property type="evidence" value="ECO:0007669"/>
    <property type="project" value="UniProtKB-KW"/>
</dbReference>
<feature type="domain" description="Glycosyltransferase 2-like" evidence="4">
    <location>
        <begin position="32"/>
        <end position="170"/>
    </location>
</feature>
<accession>A0A8I1GIN8</accession>
<dbReference type="RefSeq" id="WP_081796497.1">
    <property type="nucleotide sequence ID" value="NZ_JAEMUK010000079.1"/>
</dbReference>
<evidence type="ECO:0000256" key="1">
    <source>
        <dbReference type="ARBA" id="ARBA00006739"/>
    </source>
</evidence>
<name>A0A8I1GIN8_9HYPH</name>
<sequence length="348" mass="38035">MGLAATIDIAEAPEAPALSQPRDATTPLSRICVGICTIRRPGMLKNCLESIGRQEGVEGCDVRVVVVENDTVPATKPVVDAFAATSPFPVHYINEPRRGIPFARNRVVDAALAMAADHVAFVDDDQITHPTFLAKHIEAAARDGADVVQAHIVPMFPTPRPFWATGRTGAVEIVDEDRPVSERKRRAAGTCGVMFSARLIRPDGMGLRFDERIGLGRGSDSDFFSRASNGGMLIVNSRLPIVMDEIHRSRLTYWRHILGGLAQGNGHFVRYRNDNGYRAAFARYGAVSVVRFFRGIGQLAIAPLLAPFNLNGFKFSALEGGRNIFFAVGAIGGIFSLQYQYYRNIDGY</sequence>
<comment type="caution">
    <text evidence="5">The sequence shown here is derived from an EMBL/GenBank/DDBJ whole genome shotgun (WGS) entry which is preliminary data.</text>
</comment>
<dbReference type="EMBL" id="JAEMUK010000079">
    <property type="protein sequence ID" value="MBJ7544505.1"/>
    <property type="molecule type" value="Genomic_DNA"/>
</dbReference>
<protein>
    <submittedName>
        <fullName evidence="5">Glycosyltransferase family 2 protein</fullName>
    </submittedName>
</protein>
<dbReference type="PANTHER" id="PTHR43179">
    <property type="entry name" value="RHAMNOSYLTRANSFERASE WBBL"/>
    <property type="match status" value="1"/>
</dbReference>
<dbReference type="InterPro" id="IPR001173">
    <property type="entry name" value="Glyco_trans_2-like"/>
</dbReference>
<dbReference type="Proteomes" id="UP000623250">
    <property type="component" value="Unassembled WGS sequence"/>
</dbReference>
<dbReference type="InterPro" id="IPR029044">
    <property type="entry name" value="Nucleotide-diphossugar_trans"/>
</dbReference>
<dbReference type="SUPFAM" id="SSF53448">
    <property type="entry name" value="Nucleotide-diphospho-sugar transferases"/>
    <property type="match status" value="1"/>
</dbReference>
<proteinExistence type="inferred from homology"/>
<evidence type="ECO:0000313" key="5">
    <source>
        <dbReference type="EMBL" id="MBJ7544505.1"/>
    </source>
</evidence>
<evidence type="ECO:0000256" key="2">
    <source>
        <dbReference type="ARBA" id="ARBA00022676"/>
    </source>
</evidence>